<reference evidence="1 2" key="1">
    <citation type="submission" date="2017-12" db="EMBL/GenBank/DDBJ databases">
        <authorList>
            <person name="Hurst M.R.H."/>
        </authorList>
    </citation>
    <scope>NUCLEOTIDE SEQUENCE [LARGE SCALE GENOMIC DNA]</scope>
    <source>
        <strain evidence="1 2">BM15</strain>
    </source>
</reference>
<keyword evidence="2" id="KW-1185">Reference proteome</keyword>
<dbReference type="Proteomes" id="UP000233742">
    <property type="component" value="Chromosome"/>
</dbReference>
<protein>
    <submittedName>
        <fullName evidence="1">Uncharacterized protein</fullName>
    </submittedName>
</protein>
<evidence type="ECO:0000313" key="2">
    <source>
        <dbReference type="Proteomes" id="UP000233742"/>
    </source>
</evidence>
<dbReference type="OrthoDB" id="7773807at2"/>
<sequence length="164" mass="17216">MAPLLIATLTLAGCGGRFSDSGWNPLGWFGSGQGPTTLEPRDGYANANTDARPGIPAITGARWEVLNEGRLLVVTGIGPTKGYYNADLIGQSPSPTGRLSPDPDGVLRLRFVAWPPLSDSEFARLPARPETDTISVALTLSSNVLAGITQVEITGATNTVTIRK</sequence>
<dbReference type="EMBL" id="CP025408">
    <property type="protein sequence ID" value="AUH35515.1"/>
    <property type="molecule type" value="Genomic_DNA"/>
</dbReference>
<name>A0A2K9EUN9_9RHOB</name>
<dbReference type="AlphaFoldDB" id="A0A2K9EUN9"/>
<proteinExistence type="predicted"/>
<organism evidence="1 2">
    <name type="scientific">Paracoccus tegillarcae</name>
    <dbReference type="NCBI Taxonomy" id="1529068"/>
    <lineage>
        <taxon>Bacteria</taxon>
        <taxon>Pseudomonadati</taxon>
        <taxon>Pseudomonadota</taxon>
        <taxon>Alphaproteobacteria</taxon>
        <taxon>Rhodobacterales</taxon>
        <taxon>Paracoccaceae</taxon>
        <taxon>Paracoccus</taxon>
    </lineage>
</organism>
<evidence type="ECO:0000313" key="1">
    <source>
        <dbReference type="EMBL" id="AUH35515.1"/>
    </source>
</evidence>
<gene>
    <name evidence="1" type="ORF">CUV01_16215</name>
</gene>
<dbReference type="KEGG" id="paro:CUV01_16215"/>
<accession>A0A2K9EUN9</accession>